<gene>
    <name evidence="2" type="ORF">IAA83_02910</name>
</gene>
<sequence>MKLQLLSKSGKFYNRIIVLIAVAALLLYAGYMALNYFRDPLSTILAVEVSVSEGRSVEGWVVREEQLLTSSSAITVPERSEGEKVGAGQVVAMGYSDADAQTRQDQIELLSAQLEQLTYATTVAAEAGDTTSLDDAVFQQLTAWAKLTASQSLSESVDVSTALKGLILRHGADDGALTALNSQIAQIQSQLTSLETQAVGDTTSINAPVAGYFSADVDGYEQVLTPELLSTMSIAQLESLEPTAISSNAFGRLITSSRWYYVAAVPTENLKELDVNDTATVQFAISGSESLPMQVERLGDDENGQSLLVLSSESSLQSVTLLRRQQADIILRSHHGLRVPKEAIRTDEAGNTGVYILETTSAQWKPVTLLYDDGDSYVVALDKSATDNLWPGDEIIVNAKELYDGKVVITS</sequence>
<keyword evidence="1" id="KW-1133">Transmembrane helix</keyword>
<reference evidence="2" key="1">
    <citation type="submission" date="2020-10" db="EMBL/GenBank/DDBJ databases">
        <authorList>
            <person name="Gilroy R."/>
        </authorList>
    </citation>
    <scope>NUCLEOTIDE SEQUENCE</scope>
    <source>
        <strain evidence="2">ChiBcec16-1751</strain>
    </source>
</reference>
<evidence type="ECO:0000313" key="2">
    <source>
        <dbReference type="EMBL" id="HIS64306.1"/>
    </source>
</evidence>
<organism evidence="2 3">
    <name type="scientific">Candidatus Avoscillospira avistercoris</name>
    <dbReference type="NCBI Taxonomy" id="2840707"/>
    <lineage>
        <taxon>Bacteria</taxon>
        <taxon>Bacillati</taxon>
        <taxon>Bacillota</taxon>
        <taxon>Clostridia</taxon>
        <taxon>Eubacteriales</taxon>
        <taxon>Oscillospiraceae</taxon>
        <taxon>Oscillospiraceae incertae sedis</taxon>
        <taxon>Candidatus Avoscillospira</taxon>
    </lineage>
</organism>
<reference evidence="2" key="2">
    <citation type="journal article" date="2021" name="PeerJ">
        <title>Extensive microbial diversity within the chicken gut microbiome revealed by metagenomics and culture.</title>
        <authorList>
            <person name="Gilroy R."/>
            <person name="Ravi A."/>
            <person name="Getino M."/>
            <person name="Pursley I."/>
            <person name="Horton D.L."/>
            <person name="Alikhan N.F."/>
            <person name="Baker D."/>
            <person name="Gharbi K."/>
            <person name="Hall N."/>
            <person name="Watson M."/>
            <person name="Adriaenssens E.M."/>
            <person name="Foster-Nyarko E."/>
            <person name="Jarju S."/>
            <person name="Secka A."/>
            <person name="Antonio M."/>
            <person name="Oren A."/>
            <person name="Chaudhuri R.R."/>
            <person name="La Ragione R."/>
            <person name="Hildebrand F."/>
            <person name="Pallen M.J."/>
        </authorList>
    </citation>
    <scope>NUCLEOTIDE SEQUENCE</scope>
    <source>
        <strain evidence="2">ChiBcec16-1751</strain>
    </source>
</reference>
<keyword evidence="1" id="KW-0472">Membrane</keyword>
<dbReference type="Gene3D" id="2.40.420.20">
    <property type="match status" value="1"/>
</dbReference>
<keyword evidence="1" id="KW-0812">Transmembrane</keyword>
<protein>
    <recommendedName>
        <fullName evidence="4">Membrane fusion protein</fullName>
    </recommendedName>
</protein>
<evidence type="ECO:0000256" key="1">
    <source>
        <dbReference type="SAM" id="Phobius"/>
    </source>
</evidence>
<dbReference type="EMBL" id="DVJJ01000050">
    <property type="protein sequence ID" value="HIS64306.1"/>
    <property type="molecule type" value="Genomic_DNA"/>
</dbReference>
<name>A0A9D1F9N2_9FIRM</name>
<accession>A0A9D1F9N2</accession>
<evidence type="ECO:0008006" key="4">
    <source>
        <dbReference type="Google" id="ProtNLM"/>
    </source>
</evidence>
<comment type="caution">
    <text evidence="2">The sequence shown here is derived from an EMBL/GenBank/DDBJ whole genome shotgun (WGS) entry which is preliminary data.</text>
</comment>
<dbReference type="AlphaFoldDB" id="A0A9D1F9N2"/>
<evidence type="ECO:0000313" key="3">
    <source>
        <dbReference type="Proteomes" id="UP000886741"/>
    </source>
</evidence>
<feature type="transmembrane region" description="Helical" evidence="1">
    <location>
        <begin position="12"/>
        <end position="34"/>
    </location>
</feature>
<dbReference type="Proteomes" id="UP000886741">
    <property type="component" value="Unassembled WGS sequence"/>
</dbReference>
<proteinExistence type="predicted"/>